<dbReference type="EMBL" id="JARKHS020016940">
    <property type="protein sequence ID" value="KAK8773421.1"/>
    <property type="molecule type" value="Genomic_DNA"/>
</dbReference>
<protein>
    <submittedName>
        <fullName evidence="1">Uncharacterized protein</fullName>
    </submittedName>
</protein>
<gene>
    <name evidence="1" type="ORF">V5799_012045</name>
</gene>
<evidence type="ECO:0000313" key="1">
    <source>
        <dbReference type="EMBL" id="KAK8773421.1"/>
    </source>
</evidence>
<dbReference type="Proteomes" id="UP001321473">
    <property type="component" value="Unassembled WGS sequence"/>
</dbReference>
<evidence type="ECO:0000313" key="2">
    <source>
        <dbReference type="Proteomes" id="UP001321473"/>
    </source>
</evidence>
<accession>A0AAQ4EFG6</accession>
<reference evidence="1 2" key="1">
    <citation type="journal article" date="2023" name="Arcadia Sci">
        <title>De novo assembly of a long-read Amblyomma americanum tick genome.</title>
        <authorList>
            <person name="Chou S."/>
            <person name="Poskanzer K.E."/>
            <person name="Rollins M."/>
            <person name="Thuy-Boun P.S."/>
        </authorList>
    </citation>
    <scope>NUCLEOTIDE SEQUENCE [LARGE SCALE GENOMIC DNA]</scope>
    <source>
        <strain evidence="1">F_SG_1</strain>
        <tissue evidence="1">Salivary glands</tissue>
    </source>
</reference>
<comment type="caution">
    <text evidence="1">The sequence shown here is derived from an EMBL/GenBank/DDBJ whole genome shotgun (WGS) entry which is preliminary data.</text>
</comment>
<proteinExistence type="predicted"/>
<sequence>MTTADLAYLRLMLANLTKEEICSLETFRPSWPPQLQDEPPHAVIDGICNSLQSLQSLELRLRCIASIQCQLISLNLVKPWQLYRLATAPTWEGCYLLAESTSTAIQLHDYDVTKAWNMCGSALHGCLLISSLQSPCPLRIPAYIVLWPGQPLLAISSLQYGIQCGVVSAVSAALHCGYMELQGLISDDLDWAYHVAVDFIESTLPQPAPGHLTTNGHGEVTAVSVNEPGDFPV</sequence>
<keyword evidence="2" id="KW-1185">Reference proteome</keyword>
<name>A0AAQ4EFG6_AMBAM</name>
<dbReference type="AlphaFoldDB" id="A0AAQ4EFG6"/>
<organism evidence="1 2">
    <name type="scientific">Amblyomma americanum</name>
    <name type="common">Lone star tick</name>
    <dbReference type="NCBI Taxonomy" id="6943"/>
    <lineage>
        <taxon>Eukaryota</taxon>
        <taxon>Metazoa</taxon>
        <taxon>Ecdysozoa</taxon>
        <taxon>Arthropoda</taxon>
        <taxon>Chelicerata</taxon>
        <taxon>Arachnida</taxon>
        <taxon>Acari</taxon>
        <taxon>Parasitiformes</taxon>
        <taxon>Ixodida</taxon>
        <taxon>Ixodoidea</taxon>
        <taxon>Ixodidae</taxon>
        <taxon>Amblyomminae</taxon>
        <taxon>Amblyomma</taxon>
    </lineage>
</organism>